<dbReference type="GO" id="GO:0005524">
    <property type="term" value="F:ATP binding"/>
    <property type="evidence" value="ECO:0007669"/>
    <property type="project" value="UniProtKB-UniRule"/>
</dbReference>
<sequence length="145" mass="16367">MDKKIMLVGKTRTGKTTLIQHLLYGEAQYKKTQAIEFLGNFIDTPGEYIELPTMYHALLITSYEASIILFLIDSHEKSSVFPPNFAQAFNREVIGVVTKLDQGGDYEKAKTQLIKAGVKEVFPINYEDPSTVQALKDYLMGKDIE</sequence>
<keyword evidence="1" id="KW-0547">Nucleotide-binding</keyword>
<accession>A0A8H2QTZ2</accession>
<evidence type="ECO:0000256" key="1">
    <source>
        <dbReference type="PIRNR" id="PIRNR036409"/>
    </source>
</evidence>
<dbReference type="Gene3D" id="3.40.50.300">
    <property type="entry name" value="P-loop containing nucleotide triphosphate hydrolases"/>
    <property type="match status" value="1"/>
</dbReference>
<organism evidence="2 3">
    <name type="scientific">Urinicoccus massiliensis</name>
    <dbReference type="NCBI Taxonomy" id="1723382"/>
    <lineage>
        <taxon>Bacteria</taxon>
        <taxon>Bacillati</taxon>
        <taxon>Bacillota</taxon>
        <taxon>Tissierellia</taxon>
        <taxon>Tissierellales</taxon>
        <taxon>Peptoniphilaceae</taxon>
        <taxon>Urinicoccus</taxon>
    </lineage>
</organism>
<evidence type="ECO:0000313" key="2">
    <source>
        <dbReference type="EMBL" id="VFB17410.1"/>
    </source>
</evidence>
<dbReference type="Proteomes" id="UP000377798">
    <property type="component" value="Unassembled WGS sequence"/>
</dbReference>
<name>A0A8H2QTZ2_9FIRM</name>
<dbReference type="AlphaFoldDB" id="A0A8H2QTZ2"/>
<keyword evidence="3" id="KW-1185">Reference proteome</keyword>
<protein>
    <submittedName>
        <fullName evidence="2">Ethanolamine utilization protein EutP</fullName>
    </submittedName>
</protein>
<dbReference type="InterPro" id="IPR027417">
    <property type="entry name" value="P-loop_NTPase"/>
</dbReference>
<evidence type="ECO:0000313" key="3">
    <source>
        <dbReference type="Proteomes" id="UP000377798"/>
    </source>
</evidence>
<dbReference type="Pfam" id="PF10662">
    <property type="entry name" value="PduV-EutP"/>
    <property type="match status" value="1"/>
</dbReference>
<dbReference type="EMBL" id="CAACYI010000001">
    <property type="protein sequence ID" value="VFB17410.1"/>
    <property type="molecule type" value="Genomic_DNA"/>
</dbReference>
<dbReference type="GO" id="GO:0006576">
    <property type="term" value="P:biogenic amine metabolic process"/>
    <property type="evidence" value="ECO:0007669"/>
    <property type="project" value="InterPro"/>
</dbReference>
<dbReference type="PIRSF" id="PIRSF036409">
    <property type="entry name" value="EutP_PduV"/>
    <property type="match status" value="1"/>
</dbReference>
<proteinExistence type="inferred from homology"/>
<dbReference type="InterPro" id="IPR012381">
    <property type="entry name" value="EutP_PduV"/>
</dbReference>
<dbReference type="SUPFAM" id="SSF52540">
    <property type="entry name" value="P-loop containing nucleoside triphosphate hydrolases"/>
    <property type="match status" value="1"/>
</dbReference>
<dbReference type="NCBIfam" id="TIGR02528">
    <property type="entry name" value="EutP"/>
    <property type="match status" value="1"/>
</dbReference>
<comment type="caution">
    <text evidence="2">The sequence shown here is derived from an EMBL/GenBank/DDBJ whole genome shotgun (WGS) entry which is preliminary data.</text>
</comment>
<dbReference type="RefSeq" id="WP_131749939.1">
    <property type="nucleotide sequence ID" value="NZ_CAACYI010000001.1"/>
</dbReference>
<gene>
    <name evidence="2" type="ORF">NCTC13150_02003</name>
</gene>
<dbReference type="PANTHER" id="PTHR40453">
    <property type="entry name" value="PROTEIN YOEF"/>
    <property type="match status" value="1"/>
</dbReference>
<dbReference type="PANTHER" id="PTHR40453:SF1">
    <property type="entry name" value="PROTEIN YOEF"/>
    <property type="match status" value="1"/>
</dbReference>
<dbReference type="CDD" id="cd00882">
    <property type="entry name" value="Ras_like_GTPase"/>
    <property type="match status" value="1"/>
</dbReference>
<comment type="similarity">
    <text evidence="1">Belongs to the EutP/PduV family.</text>
</comment>
<reference evidence="2 3" key="1">
    <citation type="submission" date="2019-02" db="EMBL/GenBank/DDBJ databases">
        <authorList>
            <consortium name="Pathogen Informatics"/>
        </authorList>
    </citation>
    <scope>NUCLEOTIDE SEQUENCE [LARGE SCALE GENOMIC DNA]</scope>
    <source>
        <strain evidence="2 3">3012STDY7089603</strain>
    </source>
</reference>